<dbReference type="SUPFAM" id="SSF55729">
    <property type="entry name" value="Acyl-CoA N-acyltransferases (Nat)"/>
    <property type="match status" value="1"/>
</dbReference>
<dbReference type="InterPro" id="IPR000182">
    <property type="entry name" value="GNAT_dom"/>
</dbReference>
<dbReference type="EMBL" id="LT607752">
    <property type="protein sequence ID" value="SCG77419.1"/>
    <property type="molecule type" value="Genomic_DNA"/>
</dbReference>
<dbReference type="Proteomes" id="UP000198226">
    <property type="component" value="Chromosome I"/>
</dbReference>
<keyword evidence="2" id="KW-1185">Reference proteome</keyword>
<dbReference type="InterPro" id="IPR051531">
    <property type="entry name" value="N-acetyltransferase"/>
</dbReference>
<dbReference type="PROSITE" id="PS51186">
    <property type="entry name" value="GNAT"/>
    <property type="match status" value="1"/>
</dbReference>
<dbReference type="PANTHER" id="PTHR43792">
    <property type="entry name" value="GNAT FAMILY, PUTATIVE (AFU_ORTHOLOGUE AFUA_3G00765)-RELATED-RELATED"/>
    <property type="match status" value="1"/>
</dbReference>
<keyword evidence="1" id="KW-0808">Transferase</keyword>
<gene>
    <name evidence="1" type="ORF">GA0070623_4243</name>
</gene>
<dbReference type="Pfam" id="PF13302">
    <property type="entry name" value="Acetyltransf_3"/>
    <property type="match status" value="1"/>
</dbReference>
<dbReference type="Gene3D" id="3.40.630.30">
    <property type="match status" value="1"/>
</dbReference>
<protein>
    <submittedName>
        <fullName evidence="1">Protein N-acetyltransferase, RimJ/RimL family</fullName>
    </submittedName>
</protein>
<name>A0A109IF34_9ACTN</name>
<dbReference type="InterPro" id="IPR016181">
    <property type="entry name" value="Acyl_CoA_acyltransferase"/>
</dbReference>
<proteinExistence type="predicted"/>
<reference evidence="2" key="1">
    <citation type="submission" date="2016-06" db="EMBL/GenBank/DDBJ databases">
        <authorList>
            <person name="Varghese N."/>
            <person name="Submissions Spin"/>
        </authorList>
    </citation>
    <scope>NUCLEOTIDE SEQUENCE [LARGE SCALE GENOMIC DNA]</scope>
    <source>
        <strain evidence="2">DSM 44983</strain>
    </source>
</reference>
<dbReference type="GO" id="GO:0016747">
    <property type="term" value="F:acyltransferase activity, transferring groups other than amino-acyl groups"/>
    <property type="evidence" value="ECO:0007669"/>
    <property type="project" value="InterPro"/>
</dbReference>
<dbReference type="CDD" id="cd04301">
    <property type="entry name" value="NAT_SF"/>
    <property type="match status" value="1"/>
</dbReference>
<evidence type="ECO:0000313" key="2">
    <source>
        <dbReference type="Proteomes" id="UP000198226"/>
    </source>
</evidence>
<dbReference type="RefSeq" id="WP_067315933.1">
    <property type="nucleotide sequence ID" value="NZ_LRMV01000376.1"/>
</dbReference>
<organism evidence="1 2">
    <name type="scientific">Micromonospora rifamycinica</name>
    <dbReference type="NCBI Taxonomy" id="291594"/>
    <lineage>
        <taxon>Bacteria</taxon>
        <taxon>Bacillati</taxon>
        <taxon>Actinomycetota</taxon>
        <taxon>Actinomycetes</taxon>
        <taxon>Micromonosporales</taxon>
        <taxon>Micromonosporaceae</taxon>
        <taxon>Micromonospora</taxon>
    </lineage>
</organism>
<accession>A0A109IF34</accession>
<sequence>MAGAVRLEPVDEANLESLLSVAAAEAEPSDVMPPVEAPAGWSHARREAFRNFHRASFDGLDGPSRTLMFAVCVGGEVVGMIRMTRCAAPGVVETGMWLGRSARGQGLGAAALRELLNTAAAAGMHSVVAETTPDNVGAVSVLRNCGAKLREEGGKVHAEISLDATPPAVG</sequence>
<dbReference type="OrthoDB" id="4938828at2"/>
<evidence type="ECO:0000313" key="1">
    <source>
        <dbReference type="EMBL" id="SCG77419.1"/>
    </source>
</evidence>
<dbReference type="AlphaFoldDB" id="A0A109IF34"/>